<accession>A0ABW9B5Q7</accession>
<dbReference type="CDD" id="cd03137">
    <property type="entry name" value="GATase1_AraC_1"/>
    <property type="match status" value="1"/>
</dbReference>
<name>A0ABW9B5Q7_9BURK</name>
<dbReference type="Proteomes" id="UP001629230">
    <property type="component" value="Unassembled WGS sequence"/>
</dbReference>
<proteinExistence type="predicted"/>
<dbReference type="PROSITE" id="PS01124">
    <property type="entry name" value="HTH_ARAC_FAMILY_2"/>
    <property type="match status" value="1"/>
</dbReference>
<dbReference type="InterPro" id="IPR009057">
    <property type="entry name" value="Homeodomain-like_sf"/>
</dbReference>
<evidence type="ECO:0000313" key="5">
    <source>
        <dbReference type="Proteomes" id="UP001629230"/>
    </source>
</evidence>
<dbReference type="Pfam" id="PF01965">
    <property type="entry name" value="DJ-1_PfpI"/>
    <property type="match status" value="1"/>
</dbReference>
<dbReference type="RefSeq" id="WP_408182298.1">
    <property type="nucleotide sequence ID" value="NZ_JAQQEZ010000064.1"/>
</dbReference>
<keyword evidence="1" id="KW-0805">Transcription regulation</keyword>
<dbReference type="PANTHER" id="PTHR43130:SF3">
    <property type="entry name" value="HTH-TYPE TRANSCRIPTIONAL REGULATOR RV1931C"/>
    <property type="match status" value="1"/>
</dbReference>
<dbReference type="Gene3D" id="1.10.10.60">
    <property type="entry name" value="Homeodomain-like"/>
    <property type="match status" value="1"/>
</dbReference>
<dbReference type="SUPFAM" id="SSF52317">
    <property type="entry name" value="Class I glutamine amidotransferase-like"/>
    <property type="match status" value="1"/>
</dbReference>
<dbReference type="InterPro" id="IPR052158">
    <property type="entry name" value="INH-QAR"/>
</dbReference>
<dbReference type="Gene3D" id="3.40.50.880">
    <property type="match status" value="1"/>
</dbReference>
<dbReference type="InterPro" id="IPR002818">
    <property type="entry name" value="DJ-1/PfpI"/>
</dbReference>
<gene>
    <name evidence="4" type="ORF">PQR57_42560</name>
</gene>
<dbReference type="EMBL" id="JAQQEZ010000064">
    <property type="protein sequence ID" value="MFM0007610.1"/>
    <property type="molecule type" value="Genomic_DNA"/>
</dbReference>
<evidence type="ECO:0000259" key="3">
    <source>
        <dbReference type="PROSITE" id="PS01124"/>
    </source>
</evidence>
<dbReference type="SUPFAM" id="SSF46689">
    <property type="entry name" value="Homeodomain-like"/>
    <property type="match status" value="2"/>
</dbReference>
<evidence type="ECO:0000256" key="1">
    <source>
        <dbReference type="ARBA" id="ARBA00023015"/>
    </source>
</evidence>
<organism evidence="4 5">
    <name type="scientific">Paraburkholderia dipogonis</name>
    <dbReference type="NCBI Taxonomy" id="1211383"/>
    <lineage>
        <taxon>Bacteria</taxon>
        <taxon>Pseudomonadati</taxon>
        <taxon>Pseudomonadota</taxon>
        <taxon>Betaproteobacteria</taxon>
        <taxon>Burkholderiales</taxon>
        <taxon>Burkholderiaceae</taxon>
        <taxon>Paraburkholderia</taxon>
    </lineage>
</organism>
<dbReference type="PANTHER" id="PTHR43130">
    <property type="entry name" value="ARAC-FAMILY TRANSCRIPTIONAL REGULATOR"/>
    <property type="match status" value="1"/>
</dbReference>
<dbReference type="InterPro" id="IPR029062">
    <property type="entry name" value="Class_I_gatase-like"/>
</dbReference>
<sequence length="338" mass="35817">MATPASASASSAAARGEPARHVVAVVAVVAFDRISPFHLSVPCVVFGEDRSGGGVPGFDFRVCAAETGALTTTAGFSIAVTHGLEALADADTIIVPSWRDPAETPPAALLDALRAAHARGAQLVGLCLGAFVLAAAGILDGRPASTHWAWADDFARRYPRVRLNPNVLYVDDGNVLTSAGTAAGLDCCLHVMRKMCGADVANHVARRLVVPPHRQGNQAQYVQQPMPPNVRGDRLSGLLDWVSGNLALPHTLDTLAGRALMSRRTFTRRFRLATGTTVGAWLLAQRLARAQQLLESTDESVEAIAGIAGFGSTASLRQHFAEAFRTSPSAWRREFRGV</sequence>
<evidence type="ECO:0000313" key="4">
    <source>
        <dbReference type="EMBL" id="MFM0007610.1"/>
    </source>
</evidence>
<reference evidence="4 5" key="1">
    <citation type="journal article" date="2024" name="Chem. Sci.">
        <title>Discovery of megapolipeptins by genome mining of a Burkholderiales bacteria collection.</title>
        <authorList>
            <person name="Paulo B.S."/>
            <person name="Recchia M.J.J."/>
            <person name="Lee S."/>
            <person name="Fergusson C.H."/>
            <person name="Romanowski S.B."/>
            <person name="Hernandez A."/>
            <person name="Krull N."/>
            <person name="Liu D.Y."/>
            <person name="Cavanagh H."/>
            <person name="Bos A."/>
            <person name="Gray C.A."/>
            <person name="Murphy B.T."/>
            <person name="Linington R.G."/>
            <person name="Eustaquio A.S."/>
        </authorList>
    </citation>
    <scope>NUCLEOTIDE SEQUENCE [LARGE SCALE GENOMIC DNA]</scope>
    <source>
        <strain evidence="4 5">RL17-350-BIC-A</strain>
    </source>
</reference>
<protein>
    <submittedName>
        <fullName evidence="4">Helix-turn-helix domain-containing protein</fullName>
    </submittedName>
</protein>
<comment type="caution">
    <text evidence="4">The sequence shown here is derived from an EMBL/GenBank/DDBJ whole genome shotgun (WGS) entry which is preliminary data.</text>
</comment>
<dbReference type="Pfam" id="PF12833">
    <property type="entry name" value="HTH_18"/>
    <property type="match status" value="1"/>
</dbReference>
<evidence type="ECO:0000256" key="2">
    <source>
        <dbReference type="ARBA" id="ARBA00023163"/>
    </source>
</evidence>
<keyword evidence="5" id="KW-1185">Reference proteome</keyword>
<dbReference type="SMART" id="SM00342">
    <property type="entry name" value="HTH_ARAC"/>
    <property type="match status" value="1"/>
</dbReference>
<feature type="domain" description="HTH araC/xylS-type" evidence="3">
    <location>
        <begin position="236"/>
        <end position="334"/>
    </location>
</feature>
<keyword evidence="2" id="KW-0804">Transcription</keyword>
<dbReference type="InterPro" id="IPR018060">
    <property type="entry name" value="HTH_AraC"/>
</dbReference>